<dbReference type="SUPFAM" id="SSF53155">
    <property type="entry name" value="Methylated DNA-protein cysteine methyltransferase domain"/>
    <property type="match status" value="1"/>
</dbReference>
<comment type="catalytic activity">
    <reaction evidence="6">
        <text>a 6-O-methyl-2'-deoxyguanosine in DNA + L-cysteinyl-[protein] = S-methyl-L-cysteinyl-[protein] + a 2'-deoxyguanosine in DNA</text>
        <dbReference type="Rhea" id="RHEA:24000"/>
        <dbReference type="Rhea" id="RHEA-COMP:10131"/>
        <dbReference type="Rhea" id="RHEA-COMP:10132"/>
        <dbReference type="Rhea" id="RHEA-COMP:11367"/>
        <dbReference type="Rhea" id="RHEA-COMP:11368"/>
        <dbReference type="ChEBI" id="CHEBI:29950"/>
        <dbReference type="ChEBI" id="CHEBI:82612"/>
        <dbReference type="ChEBI" id="CHEBI:85445"/>
        <dbReference type="ChEBI" id="CHEBI:85448"/>
        <dbReference type="EC" id="2.1.1.63"/>
    </reaction>
</comment>
<dbReference type="EMBL" id="CP129118">
    <property type="protein sequence ID" value="WOV86724.1"/>
    <property type="molecule type" value="Genomic_DNA"/>
</dbReference>
<accession>A0ABZ0L293</accession>
<evidence type="ECO:0000256" key="3">
    <source>
        <dbReference type="ARBA" id="ARBA00022679"/>
    </source>
</evidence>
<dbReference type="SUPFAM" id="SSF46767">
    <property type="entry name" value="Methylated DNA-protein cysteine methyltransferase, C-terminal domain"/>
    <property type="match status" value="1"/>
</dbReference>
<organism evidence="9 10">
    <name type="scientific">Sporosarcina oncorhynchi</name>
    <dbReference type="NCBI Taxonomy" id="3056444"/>
    <lineage>
        <taxon>Bacteria</taxon>
        <taxon>Bacillati</taxon>
        <taxon>Bacillota</taxon>
        <taxon>Bacilli</taxon>
        <taxon>Bacillales</taxon>
        <taxon>Caryophanaceae</taxon>
        <taxon>Sporosarcina</taxon>
    </lineage>
</organism>
<sequence>MISEKKIVYWTRMKHGTWQLHIAATDAGICYIGSNNAAFEEMAEWANRKFTQIEWINDFSFFELDNLIDYLEGRRITIEMPIDLYGTDFQMRVWEQLKAIPYGETVSYAEIAQRLGKPTAVRAVGGAIGANPVLFIIPCHRVISKNGKLTGFRAGLSMKESLLRLERDFNQNNTRIPLA</sequence>
<reference evidence="9 10" key="1">
    <citation type="submission" date="2023-06" db="EMBL/GenBank/DDBJ databases">
        <title>Sporosarcina sp. nov., isolated from Korean tranditional fermented seafood 'Jeotgal'.</title>
        <authorList>
            <person name="Yang A.I."/>
            <person name="Shin N.-R."/>
        </authorList>
    </citation>
    <scope>NUCLEOTIDE SEQUENCE [LARGE SCALE GENOMIC DNA]</scope>
    <source>
        <strain evidence="9 10">T2O-4</strain>
    </source>
</reference>
<dbReference type="Proteomes" id="UP001303902">
    <property type="component" value="Chromosome"/>
</dbReference>
<evidence type="ECO:0000259" key="8">
    <source>
        <dbReference type="Pfam" id="PF02870"/>
    </source>
</evidence>
<protein>
    <submittedName>
        <fullName evidence="9">Methylated-DNA--[protein]-cysteine S-methyltransferase</fullName>
        <ecNumber evidence="9">2.1.1.63</ecNumber>
    </submittedName>
</protein>
<evidence type="ECO:0000256" key="1">
    <source>
        <dbReference type="ARBA" id="ARBA00001286"/>
    </source>
</evidence>
<keyword evidence="2 9" id="KW-0489">Methyltransferase</keyword>
<evidence type="ECO:0000256" key="6">
    <source>
        <dbReference type="ARBA" id="ARBA00049348"/>
    </source>
</evidence>
<gene>
    <name evidence="9" type="ORF">QWT69_12680</name>
</gene>
<proteinExistence type="predicted"/>
<dbReference type="InterPro" id="IPR001497">
    <property type="entry name" value="MethylDNA_cys_MeTrfase_AS"/>
</dbReference>
<name>A0ABZ0L293_9BACL</name>
<dbReference type="InterPro" id="IPR008332">
    <property type="entry name" value="MethylG_MeTrfase_N"/>
</dbReference>
<dbReference type="InterPro" id="IPR036217">
    <property type="entry name" value="MethylDNA_cys_MeTrfase_DNAb"/>
</dbReference>
<dbReference type="EC" id="2.1.1.63" evidence="9"/>
<keyword evidence="10" id="KW-1185">Reference proteome</keyword>
<evidence type="ECO:0000256" key="5">
    <source>
        <dbReference type="ARBA" id="ARBA00023204"/>
    </source>
</evidence>
<keyword evidence="4" id="KW-0227">DNA damage</keyword>
<dbReference type="NCBIfam" id="TIGR00589">
    <property type="entry name" value="ogt"/>
    <property type="match status" value="1"/>
</dbReference>
<evidence type="ECO:0000256" key="2">
    <source>
        <dbReference type="ARBA" id="ARBA00022603"/>
    </source>
</evidence>
<dbReference type="InterPro" id="IPR014048">
    <property type="entry name" value="MethylDNA_cys_MeTrfase_DNA-bd"/>
</dbReference>
<dbReference type="InterPro" id="IPR036388">
    <property type="entry name" value="WH-like_DNA-bd_sf"/>
</dbReference>
<evidence type="ECO:0000313" key="9">
    <source>
        <dbReference type="EMBL" id="WOV86724.1"/>
    </source>
</evidence>
<dbReference type="Pfam" id="PF02870">
    <property type="entry name" value="Methyltransf_1N"/>
    <property type="match status" value="1"/>
</dbReference>
<dbReference type="Gene3D" id="1.10.10.10">
    <property type="entry name" value="Winged helix-like DNA-binding domain superfamily/Winged helix DNA-binding domain"/>
    <property type="match status" value="1"/>
</dbReference>
<dbReference type="GO" id="GO:0032259">
    <property type="term" value="P:methylation"/>
    <property type="evidence" value="ECO:0007669"/>
    <property type="project" value="UniProtKB-KW"/>
</dbReference>
<dbReference type="CDD" id="cd06445">
    <property type="entry name" value="ATase"/>
    <property type="match status" value="1"/>
</dbReference>
<feature type="domain" description="Methylguanine DNA methyltransferase ribonuclease-like" evidence="8">
    <location>
        <begin position="8"/>
        <end position="84"/>
    </location>
</feature>
<dbReference type="RefSeq" id="WP_317966182.1">
    <property type="nucleotide sequence ID" value="NZ_CP129118.1"/>
</dbReference>
<keyword evidence="5" id="KW-0234">DNA repair</keyword>
<dbReference type="PROSITE" id="PS00374">
    <property type="entry name" value="MGMT"/>
    <property type="match status" value="1"/>
</dbReference>
<comment type="catalytic activity">
    <reaction evidence="1">
        <text>a 4-O-methyl-thymidine in DNA + L-cysteinyl-[protein] = a thymidine in DNA + S-methyl-L-cysteinyl-[protein]</text>
        <dbReference type="Rhea" id="RHEA:53428"/>
        <dbReference type="Rhea" id="RHEA-COMP:10131"/>
        <dbReference type="Rhea" id="RHEA-COMP:10132"/>
        <dbReference type="Rhea" id="RHEA-COMP:13555"/>
        <dbReference type="Rhea" id="RHEA-COMP:13556"/>
        <dbReference type="ChEBI" id="CHEBI:29950"/>
        <dbReference type="ChEBI" id="CHEBI:82612"/>
        <dbReference type="ChEBI" id="CHEBI:137386"/>
        <dbReference type="ChEBI" id="CHEBI:137387"/>
        <dbReference type="EC" id="2.1.1.63"/>
    </reaction>
</comment>
<dbReference type="GO" id="GO:0003908">
    <property type="term" value="F:methylated-DNA-[protein]-cysteine S-methyltransferase activity"/>
    <property type="evidence" value="ECO:0007669"/>
    <property type="project" value="UniProtKB-EC"/>
</dbReference>
<dbReference type="PANTHER" id="PTHR10815">
    <property type="entry name" value="METHYLATED-DNA--PROTEIN-CYSTEINE METHYLTRANSFERASE"/>
    <property type="match status" value="1"/>
</dbReference>
<feature type="domain" description="Methylated-DNA-[protein]-cysteine S-methyltransferase DNA binding" evidence="7">
    <location>
        <begin position="88"/>
        <end position="167"/>
    </location>
</feature>
<keyword evidence="3 9" id="KW-0808">Transferase</keyword>
<evidence type="ECO:0000256" key="4">
    <source>
        <dbReference type="ARBA" id="ARBA00022763"/>
    </source>
</evidence>
<dbReference type="Pfam" id="PF01035">
    <property type="entry name" value="DNA_binding_1"/>
    <property type="match status" value="1"/>
</dbReference>
<dbReference type="PANTHER" id="PTHR10815:SF12">
    <property type="entry name" value="METHYLATED-DNA--PROTEIN-CYSTEINE METHYLTRANSFERASE, INDUCIBLE"/>
    <property type="match status" value="1"/>
</dbReference>
<evidence type="ECO:0000259" key="7">
    <source>
        <dbReference type="Pfam" id="PF01035"/>
    </source>
</evidence>
<evidence type="ECO:0000313" key="10">
    <source>
        <dbReference type="Proteomes" id="UP001303902"/>
    </source>
</evidence>
<dbReference type="InterPro" id="IPR036631">
    <property type="entry name" value="MGMT_N_sf"/>
</dbReference>